<dbReference type="InterPro" id="IPR002104">
    <property type="entry name" value="Integrase_catalytic"/>
</dbReference>
<dbReference type="AlphaFoldDB" id="A0A2R4WSM8"/>
<dbReference type="EMBL" id="CP028843">
    <property type="protein sequence ID" value="AWB24523.1"/>
    <property type="molecule type" value="Genomic_DNA"/>
</dbReference>
<evidence type="ECO:0000259" key="2">
    <source>
        <dbReference type="PROSITE" id="PS51898"/>
    </source>
</evidence>
<dbReference type="InterPro" id="IPR011010">
    <property type="entry name" value="DNA_brk_join_enz"/>
</dbReference>
<evidence type="ECO:0000313" key="4">
    <source>
        <dbReference type="Proteomes" id="UP000244755"/>
    </source>
</evidence>
<organism evidence="3 4">
    <name type="scientific">Methylobacterium currus</name>
    <dbReference type="NCBI Taxonomy" id="2051553"/>
    <lineage>
        <taxon>Bacteria</taxon>
        <taxon>Pseudomonadati</taxon>
        <taxon>Pseudomonadota</taxon>
        <taxon>Alphaproteobacteria</taxon>
        <taxon>Hyphomicrobiales</taxon>
        <taxon>Methylobacteriaceae</taxon>
        <taxon>Methylobacterium</taxon>
    </lineage>
</organism>
<dbReference type="InterPro" id="IPR013762">
    <property type="entry name" value="Integrase-like_cat_sf"/>
</dbReference>
<dbReference type="PROSITE" id="PS51898">
    <property type="entry name" value="TYR_RECOMBINASE"/>
    <property type="match status" value="1"/>
</dbReference>
<name>A0A2R4WSM8_9HYPH</name>
<accession>A0A2R4WSM8</accession>
<dbReference type="RefSeq" id="WP_099956251.1">
    <property type="nucleotide sequence ID" value="NZ_CP028843.1"/>
</dbReference>
<keyword evidence="4" id="KW-1185">Reference proteome</keyword>
<keyword evidence="1" id="KW-0233">DNA recombination</keyword>
<feature type="domain" description="Tyr recombinase" evidence="2">
    <location>
        <begin position="1"/>
        <end position="170"/>
    </location>
</feature>
<proteinExistence type="predicted"/>
<evidence type="ECO:0000256" key="1">
    <source>
        <dbReference type="ARBA" id="ARBA00023172"/>
    </source>
</evidence>
<reference evidence="3 4" key="1">
    <citation type="submission" date="2018-04" db="EMBL/GenBank/DDBJ databases">
        <title>Methylobacterium sp. PR1016A genome.</title>
        <authorList>
            <person name="Park W."/>
        </authorList>
    </citation>
    <scope>NUCLEOTIDE SEQUENCE [LARGE SCALE GENOMIC DNA]</scope>
    <source>
        <strain evidence="3 4">PR1016A</strain>
    </source>
</reference>
<dbReference type="OrthoDB" id="7222937at2"/>
<dbReference type="GO" id="GO:0015074">
    <property type="term" value="P:DNA integration"/>
    <property type="evidence" value="ECO:0007669"/>
    <property type="project" value="InterPro"/>
</dbReference>
<sequence>MGQRYGEVLFDLMRLAPLTGCRISELCQLRNEDVIAEQQALRIPEGKTENARRIVPVHRLGWPIVQHRLATSSDGWIFSGLTPAGPDGKRSWIVVKRFATFRQKVLGSSKEVDFHSFRRCFATYLERASTHTPAVNSSVIAELMGHSKATLALAVYSSGLVPSQLRTAIDALDYVIEPEVVTHLGDKLRGA</sequence>
<protein>
    <recommendedName>
        <fullName evidence="2">Tyr recombinase domain-containing protein</fullName>
    </recommendedName>
</protein>
<evidence type="ECO:0000313" key="3">
    <source>
        <dbReference type="EMBL" id="AWB24523.1"/>
    </source>
</evidence>
<dbReference type="Proteomes" id="UP000244755">
    <property type="component" value="Chromosome 1"/>
</dbReference>
<dbReference type="GO" id="GO:0003677">
    <property type="term" value="F:DNA binding"/>
    <property type="evidence" value="ECO:0007669"/>
    <property type="project" value="InterPro"/>
</dbReference>
<dbReference type="KEGG" id="mee:DA075_29740"/>
<dbReference type="Gene3D" id="1.10.443.10">
    <property type="entry name" value="Intergrase catalytic core"/>
    <property type="match status" value="1"/>
</dbReference>
<dbReference type="SUPFAM" id="SSF56349">
    <property type="entry name" value="DNA breaking-rejoining enzymes"/>
    <property type="match status" value="1"/>
</dbReference>
<dbReference type="GO" id="GO:0006310">
    <property type="term" value="P:DNA recombination"/>
    <property type="evidence" value="ECO:0007669"/>
    <property type="project" value="UniProtKB-KW"/>
</dbReference>
<gene>
    <name evidence="3" type="ORF">DA075_29740</name>
</gene>
<dbReference type="Pfam" id="PF00589">
    <property type="entry name" value="Phage_integrase"/>
    <property type="match status" value="1"/>
</dbReference>